<dbReference type="Pfam" id="PF01764">
    <property type="entry name" value="Lipase_3"/>
    <property type="match status" value="1"/>
</dbReference>
<dbReference type="InterPro" id="IPR029058">
    <property type="entry name" value="AB_hydrolase_fold"/>
</dbReference>
<dbReference type="EMBL" id="JACAZF010000004">
    <property type="protein sequence ID" value="KAF7306377.1"/>
    <property type="molecule type" value="Genomic_DNA"/>
</dbReference>
<dbReference type="GeneID" id="59343620"/>
<sequence>MSAFSQTSRTTKLALTDDQKIMYRSEKLMNFRWIASVLSTYAPYTLTSGDLVTPAVQQYISDIGQFAEIVYALQTELPAKFLFDNLNALLEPTMPLEGYNYIRDTVLITSFVGSAANLPGYIAYRSESKQLVLATAGTSSATQAIYDLRALMHRHKSKHGYVHTGFWQLYKGMKHLALEGVRNGIAQHDVQELVITGHSMGAAVSQLFLLELLRDDSLLPLQEIRIRYVGFGGPRSGTKDLVQYWQELIKQWRQKHGDDSIEEYSVKMYNDGVPSLPPMSFGYRHYCQRPYYFLHGRLYHVPDGYSEYSLFHATSDEEDEKPPIHPRGGHNYYNGRDMERFARRAGWLDRVLKKEGDWRELYRAKVAKHEANTSSHLSTNAWPSPMQLDLQASPDWGSSSNRASHNGESPP</sequence>
<reference evidence="7" key="1">
    <citation type="submission" date="2020-05" db="EMBL/GenBank/DDBJ databases">
        <title>Mycena genomes resolve the evolution of fungal bioluminescence.</title>
        <authorList>
            <person name="Tsai I.J."/>
        </authorList>
    </citation>
    <scope>NUCLEOTIDE SEQUENCE</scope>
    <source>
        <strain evidence="7">171206Taipei</strain>
    </source>
</reference>
<evidence type="ECO:0000313" key="7">
    <source>
        <dbReference type="EMBL" id="KAF7306377.1"/>
    </source>
</evidence>
<evidence type="ECO:0000259" key="6">
    <source>
        <dbReference type="Pfam" id="PF01764"/>
    </source>
</evidence>
<dbReference type="AlphaFoldDB" id="A0A8H6W666"/>
<dbReference type="Gene3D" id="3.40.50.1820">
    <property type="entry name" value="alpha/beta hydrolase"/>
    <property type="match status" value="1"/>
</dbReference>
<dbReference type="CDD" id="cd00519">
    <property type="entry name" value="Lipase_3"/>
    <property type="match status" value="1"/>
</dbReference>
<accession>A0A8H6W666</accession>
<dbReference type="PANTHER" id="PTHR45856">
    <property type="entry name" value="ALPHA/BETA-HYDROLASES SUPERFAMILY PROTEIN"/>
    <property type="match status" value="1"/>
</dbReference>
<keyword evidence="1" id="KW-1015">Disulfide bond</keyword>
<evidence type="ECO:0000256" key="3">
    <source>
        <dbReference type="ARBA" id="ARBA00047591"/>
    </source>
</evidence>
<organism evidence="7 8">
    <name type="scientific">Mycena indigotica</name>
    <dbReference type="NCBI Taxonomy" id="2126181"/>
    <lineage>
        <taxon>Eukaryota</taxon>
        <taxon>Fungi</taxon>
        <taxon>Dikarya</taxon>
        <taxon>Basidiomycota</taxon>
        <taxon>Agaricomycotina</taxon>
        <taxon>Agaricomycetes</taxon>
        <taxon>Agaricomycetidae</taxon>
        <taxon>Agaricales</taxon>
        <taxon>Marasmiineae</taxon>
        <taxon>Mycenaceae</taxon>
        <taxon>Mycena</taxon>
    </lineage>
</organism>
<dbReference type="OrthoDB" id="426718at2759"/>
<protein>
    <submittedName>
        <fullName evidence="7">Triacylglycerol lipase</fullName>
    </submittedName>
</protein>
<keyword evidence="8" id="KW-1185">Reference proteome</keyword>
<dbReference type="Proteomes" id="UP000636479">
    <property type="component" value="Unassembled WGS sequence"/>
</dbReference>
<evidence type="ECO:0000256" key="2">
    <source>
        <dbReference type="ARBA" id="ARBA00043996"/>
    </source>
</evidence>
<feature type="compositionally biased region" description="Polar residues" evidence="5">
    <location>
        <begin position="372"/>
        <end position="382"/>
    </location>
</feature>
<evidence type="ECO:0000256" key="5">
    <source>
        <dbReference type="SAM" id="MobiDB-lite"/>
    </source>
</evidence>
<comment type="catalytic activity">
    <reaction evidence="4">
        <text>a monoacylglycerol + H2O = glycerol + a fatty acid + H(+)</text>
        <dbReference type="Rhea" id="RHEA:15245"/>
        <dbReference type="ChEBI" id="CHEBI:15377"/>
        <dbReference type="ChEBI" id="CHEBI:15378"/>
        <dbReference type="ChEBI" id="CHEBI:17408"/>
        <dbReference type="ChEBI" id="CHEBI:17754"/>
        <dbReference type="ChEBI" id="CHEBI:28868"/>
    </reaction>
</comment>
<dbReference type="RefSeq" id="XP_037221396.1">
    <property type="nucleotide sequence ID" value="XM_037361104.1"/>
</dbReference>
<evidence type="ECO:0000256" key="1">
    <source>
        <dbReference type="ARBA" id="ARBA00023157"/>
    </source>
</evidence>
<dbReference type="SUPFAM" id="SSF53474">
    <property type="entry name" value="alpha/beta-Hydrolases"/>
    <property type="match status" value="1"/>
</dbReference>
<evidence type="ECO:0000313" key="8">
    <source>
        <dbReference type="Proteomes" id="UP000636479"/>
    </source>
</evidence>
<comment type="similarity">
    <text evidence="2">Belongs to the AB hydrolase superfamily. Lipase family. Class 3 subfamily.</text>
</comment>
<feature type="region of interest" description="Disordered" evidence="5">
    <location>
        <begin position="369"/>
        <end position="411"/>
    </location>
</feature>
<comment type="catalytic activity">
    <reaction evidence="3">
        <text>a diacylglycerol + H2O = a monoacylglycerol + a fatty acid + H(+)</text>
        <dbReference type="Rhea" id="RHEA:32731"/>
        <dbReference type="ChEBI" id="CHEBI:15377"/>
        <dbReference type="ChEBI" id="CHEBI:15378"/>
        <dbReference type="ChEBI" id="CHEBI:17408"/>
        <dbReference type="ChEBI" id="CHEBI:18035"/>
        <dbReference type="ChEBI" id="CHEBI:28868"/>
    </reaction>
</comment>
<dbReference type="GO" id="GO:0006629">
    <property type="term" value="P:lipid metabolic process"/>
    <property type="evidence" value="ECO:0007669"/>
    <property type="project" value="InterPro"/>
</dbReference>
<dbReference type="PANTHER" id="PTHR45856:SF24">
    <property type="entry name" value="FUNGAL LIPASE-LIKE DOMAIN-CONTAINING PROTEIN"/>
    <property type="match status" value="1"/>
</dbReference>
<feature type="domain" description="Fungal lipase-type" evidence="6">
    <location>
        <begin position="132"/>
        <end position="279"/>
    </location>
</feature>
<name>A0A8H6W666_9AGAR</name>
<proteinExistence type="inferred from homology"/>
<feature type="compositionally biased region" description="Polar residues" evidence="5">
    <location>
        <begin position="396"/>
        <end position="411"/>
    </location>
</feature>
<dbReference type="InterPro" id="IPR002921">
    <property type="entry name" value="Fungal_lipase-type"/>
</dbReference>
<evidence type="ECO:0000256" key="4">
    <source>
        <dbReference type="ARBA" id="ARBA00048461"/>
    </source>
</evidence>
<comment type="caution">
    <text evidence="7">The sequence shown here is derived from an EMBL/GenBank/DDBJ whole genome shotgun (WGS) entry which is preliminary data.</text>
</comment>
<dbReference type="InterPro" id="IPR051218">
    <property type="entry name" value="Sec_MonoDiacylglyc_Lipase"/>
</dbReference>
<gene>
    <name evidence="7" type="ORF">MIND_00428900</name>
</gene>